<evidence type="ECO:0000313" key="3">
    <source>
        <dbReference type="Proteomes" id="UP000319897"/>
    </source>
</evidence>
<dbReference type="EMBL" id="VFSU01000026">
    <property type="protein sequence ID" value="TPE60541.1"/>
    <property type="molecule type" value="Genomic_DNA"/>
</dbReference>
<comment type="caution">
    <text evidence="2">The sequence shown here is derived from an EMBL/GenBank/DDBJ whole genome shotgun (WGS) entry which is preliminary data.</text>
</comment>
<protein>
    <submittedName>
        <fullName evidence="2">SDR family NAD(P)-dependent oxidoreductase</fullName>
    </submittedName>
</protein>
<accession>A0A501XIR2</accession>
<gene>
    <name evidence="2" type="ORF">FJQ54_11120</name>
</gene>
<dbReference type="RefSeq" id="WP_140928477.1">
    <property type="nucleotide sequence ID" value="NZ_VFSU01000026.1"/>
</dbReference>
<dbReference type="OrthoDB" id="9808276at2"/>
<keyword evidence="1" id="KW-0520">NAD</keyword>
<organism evidence="2 3">
    <name type="scientific">Sandaracinobacter neustonicus</name>
    <dbReference type="NCBI Taxonomy" id="1715348"/>
    <lineage>
        <taxon>Bacteria</taxon>
        <taxon>Pseudomonadati</taxon>
        <taxon>Pseudomonadota</taxon>
        <taxon>Alphaproteobacteria</taxon>
        <taxon>Sphingomonadales</taxon>
        <taxon>Sphingosinicellaceae</taxon>
        <taxon>Sandaracinobacter</taxon>
    </lineage>
</organism>
<dbReference type="AlphaFoldDB" id="A0A501XIR2"/>
<sequence length="264" mass="28130">MLLILGQGYSGTFIARAAHAAGQQVLGVRRQGGEGLIAFDDPALPDAIASASHILSSIPPDSSGADPVLTRFHGLLAHHGGWLAYLSSTGVYGDAGGAWVDEATPIGSGRREARTEADLGWQALGATIFRLPGIYGPGRSALDQVRAGTARRIDRPGHRFSRIHVADIAGAVLAAMQQRAQGIFNITDDLPAEPRHVTEFACRLLGAPLPPLLPLDDATLPPMARAFWTERRCVSGRKLARETGYRLRHPDYKAGLLAILKGIE</sequence>
<dbReference type="Proteomes" id="UP000319897">
    <property type="component" value="Unassembled WGS sequence"/>
</dbReference>
<dbReference type="InterPro" id="IPR036291">
    <property type="entry name" value="NAD(P)-bd_dom_sf"/>
</dbReference>
<keyword evidence="3" id="KW-1185">Reference proteome</keyword>
<evidence type="ECO:0000313" key="2">
    <source>
        <dbReference type="EMBL" id="TPE60541.1"/>
    </source>
</evidence>
<name>A0A501XIR2_9SPHN</name>
<dbReference type="PANTHER" id="PTHR43574">
    <property type="entry name" value="EPIMERASE-RELATED"/>
    <property type="match status" value="1"/>
</dbReference>
<reference evidence="2 3" key="1">
    <citation type="submission" date="2019-06" db="EMBL/GenBank/DDBJ databases">
        <authorList>
            <person name="Lee I."/>
            <person name="Jang G.I."/>
            <person name="Hwang C.Y."/>
        </authorList>
    </citation>
    <scope>NUCLEOTIDE SEQUENCE [LARGE SCALE GENOMIC DNA]</scope>
    <source>
        <strain evidence="2 3">PAMC 28131</strain>
    </source>
</reference>
<proteinExistence type="predicted"/>
<dbReference type="Gene3D" id="3.40.50.720">
    <property type="entry name" value="NAD(P)-binding Rossmann-like Domain"/>
    <property type="match status" value="1"/>
</dbReference>
<evidence type="ECO:0000256" key="1">
    <source>
        <dbReference type="ARBA" id="ARBA00023027"/>
    </source>
</evidence>
<dbReference type="SUPFAM" id="SSF51735">
    <property type="entry name" value="NAD(P)-binding Rossmann-fold domains"/>
    <property type="match status" value="1"/>
</dbReference>